<dbReference type="InterPro" id="IPR014729">
    <property type="entry name" value="Rossmann-like_a/b/a_fold"/>
</dbReference>
<dbReference type="GO" id="GO:0005886">
    <property type="term" value="C:plasma membrane"/>
    <property type="evidence" value="ECO:0007669"/>
    <property type="project" value="TreeGrafter"/>
</dbReference>
<dbReference type="EMBL" id="AJYQ02000064">
    <property type="protein sequence ID" value="OEE35958.1"/>
    <property type="molecule type" value="Genomic_DNA"/>
</dbReference>
<dbReference type="PANTHER" id="PTHR30336">
    <property type="entry name" value="INNER MEMBRANE PROTEIN, PROBABLE PERMEASE"/>
    <property type="match status" value="1"/>
</dbReference>
<dbReference type="CDD" id="cd06259">
    <property type="entry name" value="YdcF-like"/>
    <property type="match status" value="1"/>
</dbReference>
<dbReference type="STRING" id="1187848.A1QO_19260"/>
<dbReference type="RefSeq" id="WP_017040573.1">
    <property type="nucleotide sequence ID" value="NZ_AJYQ02000064.1"/>
</dbReference>
<name>A0A1E5BGY5_9VIBR</name>
<dbReference type="PANTHER" id="PTHR30336:SF20">
    <property type="entry name" value="DUF218 DOMAIN-CONTAINING PROTEIN"/>
    <property type="match status" value="1"/>
</dbReference>
<sequence>MSIDKIIILLGKRLQDSQLTLEGKSRVDGLIQYLAVEKPTQTALLFCGGVTKGQAISESQAMYDYFLLNGQELDFPAESILLDQDSTSTVENIQHGAQALLDSGLIHQGTTLKVVFASNDYHLHRIFEIQNLMDEQGLLGVLYKKCLAQGVTLSISYQLNDHIVIPYPYTHLNADLFMQVDALTTYRVYLEGVVANAFDRELSKVRDQPYQIAQAALERIHNTLDSNASFLPLTLVLSALEHAVNDTVPSMPIKKVREYLAVLDTNLTLLNRYLDPESQLDTRWWR</sequence>
<gene>
    <name evidence="2" type="ORF">A1QO_19260</name>
</gene>
<comment type="caution">
    <text evidence="2">The sequence shown here is derived from an EMBL/GenBank/DDBJ whole genome shotgun (WGS) entry which is preliminary data.</text>
</comment>
<dbReference type="Pfam" id="PF02698">
    <property type="entry name" value="DUF218"/>
    <property type="match status" value="1"/>
</dbReference>
<organism evidence="2 3">
    <name type="scientific">Vibrio genomosp. F10 str. ZF-129</name>
    <dbReference type="NCBI Taxonomy" id="1187848"/>
    <lineage>
        <taxon>Bacteria</taxon>
        <taxon>Pseudomonadati</taxon>
        <taxon>Pseudomonadota</taxon>
        <taxon>Gammaproteobacteria</taxon>
        <taxon>Vibrionales</taxon>
        <taxon>Vibrionaceae</taxon>
        <taxon>Vibrio</taxon>
    </lineage>
</organism>
<evidence type="ECO:0000259" key="1">
    <source>
        <dbReference type="Pfam" id="PF02698"/>
    </source>
</evidence>
<evidence type="ECO:0000313" key="2">
    <source>
        <dbReference type="EMBL" id="OEE35958.1"/>
    </source>
</evidence>
<dbReference type="Proteomes" id="UP000094741">
    <property type="component" value="Unassembled WGS sequence"/>
</dbReference>
<dbReference type="Gene3D" id="3.40.50.620">
    <property type="entry name" value="HUPs"/>
    <property type="match status" value="1"/>
</dbReference>
<feature type="domain" description="DUF218" evidence="1">
    <location>
        <begin position="6"/>
        <end position="128"/>
    </location>
</feature>
<proteinExistence type="predicted"/>
<accession>A0A1E5BGY5</accession>
<dbReference type="AlphaFoldDB" id="A0A1E5BGY5"/>
<dbReference type="eggNOG" id="COG1434">
    <property type="taxonomic scope" value="Bacteria"/>
</dbReference>
<protein>
    <recommendedName>
        <fullName evidence="1">DUF218 domain-containing protein</fullName>
    </recommendedName>
</protein>
<dbReference type="OrthoDB" id="5906508at2"/>
<evidence type="ECO:0000313" key="3">
    <source>
        <dbReference type="Proteomes" id="UP000094741"/>
    </source>
</evidence>
<dbReference type="InterPro" id="IPR003848">
    <property type="entry name" value="DUF218"/>
</dbReference>
<dbReference type="InterPro" id="IPR051599">
    <property type="entry name" value="Cell_Envelope_Assoc"/>
</dbReference>
<reference evidence="2 3" key="1">
    <citation type="journal article" date="2012" name="Science">
        <title>Ecological populations of bacteria act as socially cohesive units of antibiotic production and resistance.</title>
        <authorList>
            <person name="Cordero O.X."/>
            <person name="Wildschutte H."/>
            <person name="Kirkup B."/>
            <person name="Proehl S."/>
            <person name="Ngo L."/>
            <person name="Hussain F."/>
            <person name="Le Roux F."/>
            <person name="Mincer T."/>
            <person name="Polz M.F."/>
        </authorList>
    </citation>
    <scope>NUCLEOTIDE SEQUENCE [LARGE SCALE GENOMIC DNA]</scope>
    <source>
        <strain evidence="2 3">ZF-129</strain>
    </source>
</reference>